<dbReference type="GO" id="GO:0017069">
    <property type="term" value="F:snRNA binding"/>
    <property type="evidence" value="ECO:0007669"/>
    <property type="project" value="TreeGrafter"/>
</dbReference>
<dbReference type="Pfam" id="PF00076">
    <property type="entry name" value="RRM_1"/>
    <property type="match status" value="1"/>
</dbReference>
<dbReference type="InterPro" id="IPR035979">
    <property type="entry name" value="RBD_domain_sf"/>
</dbReference>
<dbReference type="GO" id="GO:0003729">
    <property type="term" value="F:mRNA binding"/>
    <property type="evidence" value="ECO:0007669"/>
    <property type="project" value="TreeGrafter"/>
</dbReference>
<dbReference type="PANTHER" id="PTHR13952">
    <property type="entry name" value="U1 SMALL NUCLEAR RIBONUCLEOPROTEIN 70 KD"/>
    <property type="match status" value="1"/>
</dbReference>
<feature type="region of interest" description="Disordered" evidence="4">
    <location>
        <begin position="175"/>
        <end position="282"/>
    </location>
</feature>
<sequence>MWYSKEYDPIQVGSIDGTDIHPHDAAIARATRSTYRPPKHLKTDPKCTLFISRLNFDTTELTLKPFFEKYGTVTTVELIRNNVTGLSQGYAFITFADTASCREAYKYAHETVLDDHVILVDYERSRTMRNWIPRRLGGGYGGKKESGQLRFGARDRPFRDPYGKLRIDYDQKRSDNWRTTTDGSNEHRRDSKNCKERDNEHHIGKDSERHREVRPSEHRRERSSERRRERSSERHRERSSERCRERSSERRREGPSKRSSEHRRQSDRGSPEHKKKRIDRYR</sequence>
<dbReference type="OrthoDB" id="6159137at2759"/>
<dbReference type="Gene3D" id="3.30.70.330">
    <property type="match status" value="1"/>
</dbReference>
<comment type="caution">
    <text evidence="6">The sequence shown here is derived from an EMBL/GenBank/DDBJ whole genome shotgun (WGS) entry which is preliminary data.</text>
</comment>
<feature type="compositionally biased region" description="Basic and acidic residues" evidence="4">
    <location>
        <begin position="142"/>
        <end position="157"/>
    </location>
</feature>
<name>A0A8H7V3L8_9FUNG</name>
<evidence type="ECO:0000256" key="4">
    <source>
        <dbReference type="SAM" id="MobiDB-lite"/>
    </source>
</evidence>
<evidence type="ECO:0000256" key="2">
    <source>
        <dbReference type="ARBA" id="ARBA00023242"/>
    </source>
</evidence>
<evidence type="ECO:0000313" key="6">
    <source>
        <dbReference type="EMBL" id="KAG2200154.1"/>
    </source>
</evidence>
<evidence type="ECO:0000259" key="5">
    <source>
        <dbReference type="PROSITE" id="PS50102"/>
    </source>
</evidence>
<dbReference type="PANTHER" id="PTHR13952:SF6">
    <property type="entry name" value="U11_U12 SMALL NUCLEAR RIBONUCLEOPROTEIN 35 KDA PROTEIN"/>
    <property type="match status" value="1"/>
</dbReference>
<proteinExistence type="predicted"/>
<feature type="region of interest" description="Disordered" evidence="4">
    <location>
        <begin position="135"/>
        <end position="157"/>
    </location>
</feature>
<dbReference type="GO" id="GO:0071011">
    <property type="term" value="C:precatalytic spliceosome"/>
    <property type="evidence" value="ECO:0007669"/>
    <property type="project" value="TreeGrafter"/>
</dbReference>
<feature type="compositionally biased region" description="Basic residues" evidence="4">
    <location>
        <begin position="273"/>
        <end position="282"/>
    </location>
</feature>
<dbReference type="FunFam" id="3.30.70.330:FF:000132">
    <property type="entry name" value="Small nuclear ribonucleoprotein U11/U12 subunit 35"/>
    <property type="match status" value="1"/>
</dbReference>
<dbReference type="InterPro" id="IPR012677">
    <property type="entry name" value="Nucleotide-bd_a/b_plait_sf"/>
</dbReference>
<dbReference type="SMART" id="SM00360">
    <property type="entry name" value="RRM"/>
    <property type="match status" value="1"/>
</dbReference>
<keyword evidence="3" id="KW-0694">RNA-binding</keyword>
<dbReference type="EMBL" id="JAEPRD010000087">
    <property type="protein sequence ID" value="KAG2200154.1"/>
    <property type="molecule type" value="Genomic_DNA"/>
</dbReference>
<keyword evidence="2" id="KW-0539">Nucleus</keyword>
<organism evidence="6 7">
    <name type="scientific">Mucor saturninus</name>
    <dbReference type="NCBI Taxonomy" id="64648"/>
    <lineage>
        <taxon>Eukaryota</taxon>
        <taxon>Fungi</taxon>
        <taxon>Fungi incertae sedis</taxon>
        <taxon>Mucoromycota</taxon>
        <taxon>Mucoromycotina</taxon>
        <taxon>Mucoromycetes</taxon>
        <taxon>Mucorales</taxon>
        <taxon>Mucorineae</taxon>
        <taxon>Mucoraceae</taxon>
        <taxon>Mucor</taxon>
    </lineage>
</organism>
<comment type="subcellular location">
    <subcellularLocation>
        <location evidence="1">Nucleus</location>
    </subcellularLocation>
</comment>
<feature type="compositionally biased region" description="Basic and acidic residues" evidence="4">
    <location>
        <begin position="184"/>
        <end position="272"/>
    </location>
</feature>
<dbReference type="InterPro" id="IPR051183">
    <property type="entry name" value="U1_U11-U12_snRNP_70-35kDa"/>
</dbReference>
<dbReference type="SUPFAM" id="SSF54928">
    <property type="entry name" value="RNA-binding domain, RBD"/>
    <property type="match status" value="1"/>
</dbReference>
<gene>
    <name evidence="6" type="ORF">INT47_012435</name>
</gene>
<evidence type="ECO:0000256" key="1">
    <source>
        <dbReference type="ARBA" id="ARBA00004123"/>
    </source>
</evidence>
<dbReference type="InterPro" id="IPR000504">
    <property type="entry name" value="RRM_dom"/>
</dbReference>
<dbReference type="Proteomes" id="UP000603453">
    <property type="component" value="Unassembled WGS sequence"/>
</dbReference>
<evidence type="ECO:0000313" key="7">
    <source>
        <dbReference type="Proteomes" id="UP000603453"/>
    </source>
</evidence>
<dbReference type="GO" id="GO:0000398">
    <property type="term" value="P:mRNA splicing, via spliceosome"/>
    <property type="evidence" value="ECO:0007669"/>
    <property type="project" value="TreeGrafter"/>
</dbReference>
<feature type="domain" description="RRM" evidence="5">
    <location>
        <begin position="47"/>
        <end position="125"/>
    </location>
</feature>
<reference evidence="6" key="1">
    <citation type="submission" date="2020-12" db="EMBL/GenBank/DDBJ databases">
        <title>Metabolic potential, ecology and presence of endohyphal bacteria is reflected in genomic diversity of Mucoromycotina.</title>
        <authorList>
            <person name="Muszewska A."/>
            <person name="Okrasinska A."/>
            <person name="Steczkiewicz K."/>
            <person name="Drgas O."/>
            <person name="Orlowska M."/>
            <person name="Perlinska-Lenart U."/>
            <person name="Aleksandrzak-Piekarczyk T."/>
            <person name="Szatraj K."/>
            <person name="Zielenkiewicz U."/>
            <person name="Pilsyk S."/>
            <person name="Malc E."/>
            <person name="Mieczkowski P."/>
            <person name="Kruszewska J.S."/>
            <person name="Biernat P."/>
            <person name="Pawlowska J."/>
        </authorList>
    </citation>
    <scope>NUCLEOTIDE SEQUENCE</scope>
    <source>
        <strain evidence="6">WA0000017839</strain>
    </source>
</reference>
<keyword evidence="7" id="KW-1185">Reference proteome</keyword>
<accession>A0A8H7V3L8</accession>
<dbReference type="PROSITE" id="PS50102">
    <property type="entry name" value="RRM"/>
    <property type="match status" value="1"/>
</dbReference>
<evidence type="ECO:0000256" key="3">
    <source>
        <dbReference type="PROSITE-ProRule" id="PRU00176"/>
    </source>
</evidence>
<protein>
    <recommendedName>
        <fullName evidence="5">RRM domain-containing protein</fullName>
    </recommendedName>
</protein>
<dbReference type="AlphaFoldDB" id="A0A8H7V3L8"/>